<evidence type="ECO:0000313" key="3">
    <source>
        <dbReference type="Proteomes" id="UP000831327"/>
    </source>
</evidence>
<keyword evidence="3" id="KW-1185">Reference proteome</keyword>
<feature type="domain" description="UPF0033" evidence="1">
    <location>
        <begin position="1"/>
        <end position="60"/>
    </location>
</feature>
<dbReference type="InterPro" id="IPR001455">
    <property type="entry name" value="TusA-like"/>
</dbReference>
<dbReference type="CDD" id="cd00291">
    <property type="entry name" value="SirA_YedF_YeeD"/>
    <property type="match status" value="1"/>
</dbReference>
<dbReference type="RefSeq" id="WP_244460055.1">
    <property type="nucleotide sequence ID" value="NZ_AP025637.1"/>
</dbReference>
<name>A0ABM7XZC8_9PROT</name>
<dbReference type="Pfam" id="PF01206">
    <property type="entry name" value="TusA"/>
    <property type="match status" value="1"/>
</dbReference>
<proteinExistence type="predicted"/>
<evidence type="ECO:0000313" key="2">
    <source>
        <dbReference type="EMBL" id="BDG70843.1"/>
    </source>
</evidence>
<reference evidence="2 3" key="1">
    <citation type="journal article" date="2016" name="Microbes Environ.">
        <title>Phylogenetically diverse aerobic anoxygenic phototrophic bacteria isolated from epilithic biofilms in Tama river, Japan.</title>
        <authorList>
            <person name="Hirose S."/>
            <person name="Matsuura K."/>
            <person name="Haruta S."/>
        </authorList>
    </citation>
    <scope>NUCLEOTIDE SEQUENCE [LARGE SCALE GENOMIC DNA]</scope>
    <source>
        <strain evidence="2 3">S08</strain>
    </source>
</reference>
<dbReference type="Proteomes" id="UP000831327">
    <property type="component" value="Chromosome"/>
</dbReference>
<dbReference type="Gene3D" id="3.30.110.40">
    <property type="entry name" value="TusA-like domain"/>
    <property type="match status" value="1"/>
</dbReference>
<dbReference type="SUPFAM" id="SSF64307">
    <property type="entry name" value="SirA-like"/>
    <property type="match status" value="1"/>
</dbReference>
<dbReference type="InterPro" id="IPR036868">
    <property type="entry name" value="TusA-like_sf"/>
</dbReference>
<protein>
    <recommendedName>
        <fullName evidence="1">UPF0033 domain-containing protein</fullName>
    </recommendedName>
</protein>
<organism evidence="2 3">
    <name type="scientific">Roseomonas fluvialis</name>
    <dbReference type="NCBI Taxonomy" id="1750527"/>
    <lineage>
        <taxon>Bacteria</taxon>
        <taxon>Pseudomonadati</taxon>
        <taxon>Pseudomonadota</taxon>
        <taxon>Alphaproteobacteria</taxon>
        <taxon>Acetobacterales</taxon>
        <taxon>Roseomonadaceae</taxon>
        <taxon>Roseomonas</taxon>
    </lineage>
</organism>
<sequence>MTFVRVRLALDRLPPGAILDVLLKGDEPLRNVPRTAAEQGHQVVSQAELPGGVTRLVLRRKG</sequence>
<dbReference type="EMBL" id="AP025637">
    <property type="protein sequence ID" value="BDG70843.1"/>
    <property type="molecule type" value="Genomic_DNA"/>
</dbReference>
<evidence type="ECO:0000259" key="1">
    <source>
        <dbReference type="Pfam" id="PF01206"/>
    </source>
</evidence>
<gene>
    <name evidence="2" type="ORF">Rmf_07720</name>
</gene>
<accession>A0ABM7XZC8</accession>